<evidence type="ECO:0000259" key="3">
    <source>
        <dbReference type="PROSITE" id="PS51755"/>
    </source>
</evidence>
<organism evidence="4 5">
    <name type="scientific">Enterococcus alishanensis</name>
    <dbReference type="NCBI Taxonomy" id="1303817"/>
    <lineage>
        <taxon>Bacteria</taxon>
        <taxon>Bacillati</taxon>
        <taxon>Bacillota</taxon>
        <taxon>Bacilli</taxon>
        <taxon>Lactobacillales</taxon>
        <taxon>Enterococcaceae</taxon>
        <taxon>Enterococcus</taxon>
    </lineage>
</organism>
<keyword evidence="5" id="KW-1185">Reference proteome</keyword>
<keyword evidence="1 2" id="KW-0238">DNA-binding</keyword>
<gene>
    <name evidence="4" type="ORF">KUA55_15430</name>
</gene>
<proteinExistence type="predicted"/>
<evidence type="ECO:0000256" key="1">
    <source>
        <dbReference type="ARBA" id="ARBA00023125"/>
    </source>
</evidence>
<feature type="DNA-binding region" description="OmpR/PhoB-type" evidence="2">
    <location>
        <begin position="115"/>
        <end position="221"/>
    </location>
</feature>
<evidence type="ECO:0000256" key="2">
    <source>
        <dbReference type="PROSITE-ProRule" id="PRU01091"/>
    </source>
</evidence>
<dbReference type="EMBL" id="JAHUZB010000007">
    <property type="protein sequence ID" value="MBV7392073.1"/>
    <property type="molecule type" value="Genomic_DNA"/>
</dbReference>
<dbReference type="Pfam" id="PF00486">
    <property type="entry name" value="Trans_reg_C"/>
    <property type="match status" value="1"/>
</dbReference>
<protein>
    <submittedName>
        <fullName evidence="4">Helix-turn-helix domain-containing protein</fullName>
    </submittedName>
</protein>
<sequence length="229" mass="26491">MDSIILLTKNVQSEASLVEKLQVLGYEVFCTSYLLEEILQEYKANYLPLFEMIVVSSSVSDDEVKQILKNNHFGISVYRIDALQDDQEIAEWKKSGLTDFFSQECTVKDLRELLAKRKKAENLSDQRNYVQSLKRDKPLSFELFLNSLSAKEQQIFEILVDLKGRFIQRKDLSERVFGSSNSSCLAQLSQIVNRIRQKINSKNPESSYLITNWGKGYALSESFFLNFRL</sequence>
<evidence type="ECO:0000313" key="4">
    <source>
        <dbReference type="EMBL" id="MBV7392073.1"/>
    </source>
</evidence>
<comment type="caution">
    <text evidence="4">The sequence shown here is derived from an EMBL/GenBank/DDBJ whole genome shotgun (WGS) entry which is preliminary data.</text>
</comment>
<name>A0ABS6TGL1_9ENTE</name>
<reference evidence="4 5" key="1">
    <citation type="submission" date="2021-06" db="EMBL/GenBank/DDBJ databases">
        <title>Enterococcus alishanensis sp. nov., a novel lactic acid bacterium isolated from fresh coffee beans.</title>
        <authorList>
            <person name="Chen Y.-S."/>
        </authorList>
    </citation>
    <scope>NUCLEOTIDE SEQUENCE [LARGE SCALE GENOMIC DNA]</scope>
    <source>
        <strain evidence="4 5">ALS3</strain>
    </source>
</reference>
<evidence type="ECO:0000313" key="5">
    <source>
        <dbReference type="Proteomes" id="UP000774130"/>
    </source>
</evidence>
<feature type="domain" description="OmpR/PhoB-type" evidence="3">
    <location>
        <begin position="115"/>
        <end position="221"/>
    </location>
</feature>
<dbReference type="Proteomes" id="UP000774130">
    <property type="component" value="Unassembled WGS sequence"/>
</dbReference>
<dbReference type="PROSITE" id="PS51755">
    <property type="entry name" value="OMPR_PHOB"/>
    <property type="match status" value="1"/>
</dbReference>
<accession>A0ABS6TGL1</accession>
<dbReference type="RefSeq" id="WP_218327285.1">
    <property type="nucleotide sequence ID" value="NZ_JAHUZB010000007.1"/>
</dbReference>
<dbReference type="InterPro" id="IPR001867">
    <property type="entry name" value="OmpR/PhoB-type_DNA-bd"/>
</dbReference>